<dbReference type="OrthoDB" id="6066196at2759"/>
<evidence type="ECO:0000313" key="2">
    <source>
        <dbReference type="Proteomes" id="UP000694844"/>
    </source>
</evidence>
<evidence type="ECO:0000313" key="4">
    <source>
        <dbReference type="RefSeq" id="XP_022320757.1"/>
    </source>
</evidence>
<dbReference type="Proteomes" id="UP000694844">
    <property type="component" value="Chromosome 3"/>
</dbReference>
<name>A0A8B8D1V3_CRAVI</name>
<evidence type="ECO:0000256" key="1">
    <source>
        <dbReference type="SAM" id="MobiDB-lite"/>
    </source>
</evidence>
<reference evidence="3 4" key="1">
    <citation type="submission" date="2025-04" db="UniProtKB">
        <authorList>
            <consortium name="RefSeq"/>
        </authorList>
    </citation>
    <scope>IDENTIFICATION</scope>
    <source>
        <tissue evidence="3 4">Whole sample</tissue>
    </source>
</reference>
<sequence length="198" mass="23313">MSVSIARRASSSGGSQHKQPSAQFENQRDEIKRRQSIKYQFPSFMFSEEEEAQLFNESNVKEEDIRREVFGPPLRETTTIYIDSTVTRPTTASARRSVLWSRERKSYEEEHSKTMREFKTRPYMQHKYPEIKKHYPGTWRVVGPQELESIVDRLSRPTTCSRNRRAESASMLNRRARNNVSNTSSRVHTPQSYIYHGY</sequence>
<gene>
    <name evidence="3 4" type="primary">LOC111122989</name>
</gene>
<feature type="compositionally biased region" description="Low complexity" evidence="1">
    <location>
        <begin position="1"/>
        <end position="15"/>
    </location>
</feature>
<organism evidence="2 3">
    <name type="scientific">Crassostrea virginica</name>
    <name type="common">Eastern oyster</name>
    <dbReference type="NCBI Taxonomy" id="6565"/>
    <lineage>
        <taxon>Eukaryota</taxon>
        <taxon>Metazoa</taxon>
        <taxon>Spiralia</taxon>
        <taxon>Lophotrochozoa</taxon>
        <taxon>Mollusca</taxon>
        <taxon>Bivalvia</taxon>
        <taxon>Autobranchia</taxon>
        <taxon>Pteriomorphia</taxon>
        <taxon>Ostreida</taxon>
        <taxon>Ostreoidea</taxon>
        <taxon>Ostreidae</taxon>
        <taxon>Crassostrea</taxon>
    </lineage>
</organism>
<proteinExistence type="predicted"/>
<keyword evidence="2" id="KW-1185">Reference proteome</keyword>
<dbReference type="GeneID" id="111122989"/>
<feature type="compositionally biased region" description="Polar residues" evidence="1">
    <location>
        <begin position="16"/>
        <end position="25"/>
    </location>
</feature>
<protein>
    <submittedName>
        <fullName evidence="3 4">Uncharacterized protein LOC111122989</fullName>
    </submittedName>
</protein>
<dbReference type="KEGG" id="cvn:111122989"/>
<dbReference type="RefSeq" id="XP_022320757.1">
    <property type="nucleotide sequence ID" value="XM_022465049.1"/>
</dbReference>
<evidence type="ECO:0000313" key="3">
    <source>
        <dbReference type="RefSeq" id="XP_022320756.1"/>
    </source>
</evidence>
<feature type="region of interest" description="Disordered" evidence="1">
    <location>
        <begin position="1"/>
        <end position="31"/>
    </location>
</feature>
<dbReference type="RefSeq" id="XP_022320756.1">
    <property type="nucleotide sequence ID" value="XM_022465048.1"/>
</dbReference>
<dbReference type="AlphaFoldDB" id="A0A8B8D1V3"/>
<accession>A0A8B8D1V3</accession>